<gene>
    <name evidence="2" type="ORF">WCD74_27430</name>
</gene>
<organism evidence="2 3">
    <name type="scientific">Actinomycetospora aurantiaca</name>
    <dbReference type="NCBI Taxonomy" id="3129233"/>
    <lineage>
        <taxon>Bacteria</taxon>
        <taxon>Bacillati</taxon>
        <taxon>Actinomycetota</taxon>
        <taxon>Actinomycetes</taxon>
        <taxon>Pseudonocardiales</taxon>
        <taxon>Pseudonocardiaceae</taxon>
        <taxon>Actinomycetospora</taxon>
    </lineage>
</organism>
<dbReference type="Pfam" id="PF19760">
    <property type="entry name" value="DUF6247"/>
    <property type="match status" value="1"/>
</dbReference>
<dbReference type="InterPro" id="IPR046214">
    <property type="entry name" value="DUF6247"/>
</dbReference>
<dbReference type="EMBL" id="JBBEGN010000024">
    <property type="protein sequence ID" value="MEJ2871522.1"/>
    <property type="molecule type" value="Genomic_DNA"/>
</dbReference>
<dbReference type="RefSeq" id="WP_337698092.1">
    <property type="nucleotide sequence ID" value="NZ_JBBEGN010000024.1"/>
</dbReference>
<protein>
    <submittedName>
        <fullName evidence="2">DUF6247 family protein</fullName>
    </submittedName>
</protein>
<evidence type="ECO:0000256" key="1">
    <source>
        <dbReference type="SAM" id="MobiDB-lite"/>
    </source>
</evidence>
<accession>A0ABU8MY52</accession>
<name>A0ABU8MY52_9PSEU</name>
<feature type="region of interest" description="Disordered" evidence="1">
    <location>
        <begin position="1"/>
        <end position="20"/>
    </location>
</feature>
<comment type="caution">
    <text evidence="2">The sequence shown here is derived from an EMBL/GenBank/DDBJ whole genome shotgun (WGS) entry which is preliminary data.</text>
</comment>
<feature type="region of interest" description="Disordered" evidence="1">
    <location>
        <begin position="89"/>
        <end position="108"/>
    </location>
</feature>
<reference evidence="2 3" key="1">
    <citation type="submission" date="2024-03" db="EMBL/GenBank/DDBJ databases">
        <title>Actinomycetospora sp. OC33-EN08, a novel actinomycete isolated from wild orchid (Aerides multiflora).</title>
        <authorList>
            <person name="Suriyachadkun C."/>
        </authorList>
    </citation>
    <scope>NUCLEOTIDE SEQUENCE [LARGE SCALE GENOMIC DNA]</scope>
    <source>
        <strain evidence="2 3">OC33-EN08</strain>
    </source>
</reference>
<evidence type="ECO:0000313" key="2">
    <source>
        <dbReference type="EMBL" id="MEJ2871522.1"/>
    </source>
</evidence>
<sequence>MSVSWSLDAEPPATPLAAGASPEAIHTALDEADQVRFRLALDAATETMRRELDLAPVFAVLEEFRRLAILQSDRVAFHRVVRGAAALATGEQSPAGEPFEVTRGKAGL</sequence>
<keyword evidence="3" id="KW-1185">Reference proteome</keyword>
<evidence type="ECO:0000313" key="3">
    <source>
        <dbReference type="Proteomes" id="UP001385809"/>
    </source>
</evidence>
<dbReference type="Proteomes" id="UP001385809">
    <property type="component" value="Unassembled WGS sequence"/>
</dbReference>
<proteinExistence type="predicted"/>